<dbReference type="EMBL" id="MCFK01001968">
    <property type="protein sequence ID" value="RKF64325.1"/>
    <property type="molecule type" value="Genomic_DNA"/>
</dbReference>
<comment type="caution">
    <text evidence="1">The sequence shown here is derived from an EMBL/GenBank/DDBJ whole genome shotgun (WGS) entry which is preliminary data.</text>
</comment>
<dbReference type="Proteomes" id="UP000286134">
    <property type="component" value="Unassembled WGS sequence"/>
</dbReference>
<dbReference type="AlphaFoldDB" id="A0A420I3U1"/>
<proteinExistence type="predicted"/>
<organism evidence="1 2">
    <name type="scientific">Erysiphe neolycopersici</name>
    <dbReference type="NCBI Taxonomy" id="212602"/>
    <lineage>
        <taxon>Eukaryota</taxon>
        <taxon>Fungi</taxon>
        <taxon>Dikarya</taxon>
        <taxon>Ascomycota</taxon>
        <taxon>Pezizomycotina</taxon>
        <taxon>Leotiomycetes</taxon>
        <taxon>Erysiphales</taxon>
        <taxon>Erysiphaceae</taxon>
        <taxon>Erysiphe</taxon>
    </lineage>
</organism>
<protein>
    <recommendedName>
        <fullName evidence="3">Retrotransposon gag domain-containing protein</fullName>
    </recommendedName>
</protein>
<sequence>MNDRTDTIQKADWPDFKMPDISKIETFNGEDAESWIESLKLLFTGNNTKIPKSDYSHVLMLTINCKLSRLVKNFMKSQGSVIQKILAKDDATESDVETIIDILTEEYPENDEDDKNLDPRTKLSALAQEKDESLTKYMGRAKSILKDMGARDTTNQSKAMCFSLQIVIKAFIKGLYDNKLAERIL</sequence>
<keyword evidence="2" id="KW-1185">Reference proteome</keyword>
<gene>
    <name evidence="1" type="ORF">OnM2_019089</name>
</gene>
<reference evidence="1 2" key="1">
    <citation type="journal article" date="2018" name="BMC Genomics">
        <title>Comparative genome analyses reveal sequence features reflecting distinct modes of host-adaptation between dicot and monocot powdery mildew.</title>
        <authorList>
            <person name="Wu Y."/>
            <person name="Ma X."/>
            <person name="Pan Z."/>
            <person name="Kale S.D."/>
            <person name="Song Y."/>
            <person name="King H."/>
            <person name="Zhang Q."/>
            <person name="Presley C."/>
            <person name="Deng X."/>
            <person name="Wei C.I."/>
            <person name="Xiao S."/>
        </authorList>
    </citation>
    <scope>NUCLEOTIDE SEQUENCE [LARGE SCALE GENOMIC DNA]</scope>
    <source>
        <strain evidence="1">UMSG2</strain>
    </source>
</reference>
<evidence type="ECO:0008006" key="3">
    <source>
        <dbReference type="Google" id="ProtNLM"/>
    </source>
</evidence>
<accession>A0A420I3U1</accession>
<dbReference type="OrthoDB" id="407432at2759"/>
<evidence type="ECO:0000313" key="2">
    <source>
        <dbReference type="Proteomes" id="UP000286134"/>
    </source>
</evidence>
<name>A0A420I3U1_9PEZI</name>
<evidence type="ECO:0000313" key="1">
    <source>
        <dbReference type="EMBL" id="RKF64325.1"/>
    </source>
</evidence>